<dbReference type="Proteomes" id="UP001165064">
    <property type="component" value="Unassembled WGS sequence"/>
</dbReference>
<organism evidence="1 2">
    <name type="scientific">Ambrosiozyma monospora</name>
    <name type="common">Yeast</name>
    <name type="synonym">Endomycopsis monosporus</name>
    <dbReference type="NCBI Taxonomy" id="43982"/>
    <lineage>
        <taxon>Eukaryota</taxon>
        <taxon>Fungi</taxon>
        <taxon>Dikarya</taxon>
        <taxon>Ascomycota</taxon>
        <taxon>Saccharomycotina</taxon>
        <taxon>Pichiomycetes</taxon>
        <taxon>Pichiales</taxon>
        <taxon>Pichiaceae</taxon>
        <taxon>Ambrosiozyma</taxon>
    </lineage>
</organism>
<gene>
    <name evidence="1" type="ORF">Amon02_001330200</name>
</gene>
<keyword evidence="2" id="KW-1185">Reference proteome</keyword>
<evidence type="ECO:0000313" key="2">
    <source>
        <dbReference type="Proteomes" id="UP001165064"/>
    </source>
</evidence>
<sequence>MHTSSILAVFSLAISAIHAAPIPVPDDKVDPVIGGHGGIIIAEKRDDVDKPNPTWGAPHTYKRDNDDGPNPTWGGLHTYKRDEAKPDPPTWGAPHTYKRDDE</sequence>
<reference evidence="1" key="1">
    <citation type="submission" date="2023-04" db="EMBL/GenBank/DDBJ databases">
        <title>Ambrosiozyma monospora NBRC 10751.</title>
        <authorList>
            <person name="Ichikawa N."/>
            <person name="Sato H."/>
            <person name="Tonouchi N."/>
        </authorList>
    </citation>
    <scope>NUCLEOTIDE SEQUENCE</scope>
    <source>
        <strain evidence="1">NBRC 10751</strain>
    </source>
</reference>
<proteinExistence type="predicted"/>
<protein>
    <submittedName>
        <fullName evidence="1">Unnamed protein product</fullName>
    </submittedName>
</protein>
<evidence type="ECO:0000313" key="1">
    <source>
        <dbReference type="EMBL" id="GMF08566.1"/>
    </source>
</evidence>
<accession>A0ACB5UCW6</accession>
<name>A0ACB5UCW6_AMBMO</name>
<comment type="caution">
    <text evidence="1">The sequence shown here is derived from an EMBL/GenBank/DDBJ whole genome shotgun (WGS) entry which is preliminary data.</text>
</comment>
<dbReference type="EMBL" id="BSXS01017109">
    <property type="protein sequence ID" value="GMF08566.1"/>
    <property type="molecule type" value="Genomic_DNA"/>
</dbReference>